<comment type="caution">
    <text evidence="1">The sequence shown here is derived from an EMBL/GenBank/DDBJ whole genome shotgun (WGS) entry which is preliminary data.</text>
</comment>
<protein>
    <submittedName>
        <fullName evidence="1">Uncharacterized protein</fullName>
    </submittedName>
</protein>
<evidence type="ECO:0000313" key="2">
    <source>
        <dbReference type="Proteomes" id="UP000244722"/>
    </source>
</evidence>
<organism evidence="1 2">
    <name type="scientific">Tuber borchii</name>
    <name type="common">White truffle</name>
    <dbReference type="NCBI Taxonomy" id="42251"/>
    <lineage>
        <taxon>Eukaryota</taxon>
        <taxon>Fungi</taxon>
        <taxon>Dikarya</taxon>
        <taxon>Ascomycota</taxon>
        <taxon>Pezizomycotina</taxon>
        <taxon>Pezizomycetes</taxon>
        <taxon>Pezizales</taxon>
        <taxon>Tuberaceae</taxon>
        <taxon>Tuber</taxon>
    </lineage>
</organism>
<gene>
    <name evidence="1" type="ORF">B9Z19DRAFT_1066800</name>
</gene>
<keyword evidence="2" id="KW-1185">Reference proteome</keyword>
<sequence>MDVSPRKSLTDPGRVLVPGTCCIYAAPGGAYSLLGFAHVEGYLHVDFHLDASVVEIVARIDYTDFDLVEAAANTILLVRGCDPSCRYDRGTTLGLFLKQHYSDSSSFVPSTNDSHTTSAGGTWSPSSASDAIVLSSSWPSLEPPVVPLPTPSLVRLVPVASSPHASSSHYGSGLLSWMLHVLSPGEQQMYGPAFQLDTTSDLTYHPSDMLSPIPIMVPHPAPSGFRYSGFATPSALLSQELPHMIEAPGPVSHAHVRIVSTIVAHPSIPSLAMSLSSIAGPSPPLLVPCSTETIDVSMSFESGQNTNATGLGDCQHAIPESSLSLSFT</sequence>
<dbReference type="EMBL" id="NESQ01000195">
    <property type="protein sequence ID" value="PUU76246.1"/>
    <property type="molecule type" value="Genomic_DNA"/>
</dbReference>
<reference evidence="1 2" key="1">
    <citation type="submission" date="2017-04" db="EMBL/GenBank/DDBJ databases">
        <title>Draft genome sequence of Tuber borchii Vittad., a whitish edible truffle.</title>
        <authorList>
            <consortium name="DOE Joint Genome Institute"/>
            <person name="Murat C."/>
            <person name="Kuo A."/>
            <person name="Barry K.W."/>
            <person name="Clum A."/>
            <person name="Dockter R.B."/>
            <person name="Fauchery L."/>
            <person name="Iotti M."/>
            <person name="Kohler A."/>
            <person name="Labutti K."/>
            <person name="Lindquist E.A."/>
            <person name="Lipzen A."/>
            <person name="Ohm R.A."/>
            <person name="Wang M."/>
            <person name="Grigoriev I.V."/>
            <person name="Zambonelli A."/>
            <person name="Martin F.M."/>
        </authorList>
    </citation>
    <scope>NUCLEOTIDE SEQUENCE [LARGE SCALE GENOMIC DNA]</scope>
    <source>
        <strain evidence="1 2">Tbo3840</strain>
    </source>
</reference>
<proteinExistence type="predicted"/>
<dbReference type="Proteomes" id="UP000244722">
    <property type="component" value="Unassembled WGS sequence"/>
</dbReference>
<evidence type="ECO:0000313" key="1">
    <source>
        <dbReference type="EMBL" id="PUU76246.1"/>
    </source>
</evidence>
<name>A0A2T6ZLB4_TUBBO</name>
<dbReference type="AlphaFoldDB" id="A0A2T6ZLB4"/>
<accession>A0A2T6ZLB4</accession>